<keyword evidence="4" id="KW-1185">Reference proteome</keyword>
<evidence type="ECO:0000259" key="2">
    <source>
        <dbReference type="SMART" id="SM00014"/>
    </source>
</evidence>
<keyword evidence="1" id="KW-0472">Membrane</keyword>
<gene>
    <name evidence="3" type="ORF">GZH47_24465</name>
</gene>
<name>A0A6C0P5L1_9BACL</name>
<keyword evidence="1" id="KW-1133">Transmembrane helix</keyword>
<feature type="transmembrane region" description="Helical" evidence="1">
    <location>
        <begin position="83"/>
        <end position="101"/>
    </location>
</feature>
<dbReference type="SUPFAM" id="SSF48317">
    <property type="entry name" value="Acid phosphatase/Vanadium-dependent haloperoxidase"/>
    <property type="match status" value="1"/>
</dbReference>
<dbReference type="RefSeq" id="WP_162643639.1">
    <property type="nucleotide sequence ID" value="NZ_CP048286.1"/>
</dbReference>
<evidence type="ECO:0000313" key="4">
    <source>
        <dbReference type="Proteomes" id="UP000479114"/>
    </source>
</evidence>
<evidence type="ECO:0000256" key="1">
    <source>
        <dbReference type="SAM" id="Phobius"/>
    </source>
</evidence>
<dbReference type="Gene3D" id="1.20.144.10">
    <property type="entry name" value="Phosphatidic acid phosphatase type 2/haloperoxidase"/>
    <property type="match status" value="1"/>
</dbReference>
<dbReference type="CDD" id="cd03392">
    <property type="entry name" value="PAP2_like_2"/>
    <property type="match status" value="1"/>
</dbReference>
<dbReference type="KEGG" id="prz:GZH47_24465"/>
<dbReference type="Pfam" id="PF01569">
    <property type="entry name" value="PAP2"/>
    <property type="match status" value="1"/>
</dbReference>
<reference evidence="3 4" key="1">
    <citation type="submission" date="2020-02" db="EMBL/GenBank/DDBJ databases">
        <title>Paenibacillus sp. nov., isolated from rhizosphere soil of tomato.</title>
        <authorList>
            <person name="Weon H.-Y."/>
            <person name="Lee S.A."/>
        </authorList>
    </citation>
    <scope>NUCLEOTIDE SEQUENCE [LARGE SCALE GENOMIC DNA]</scope>
    <source>
        <strain evidence="3 4">14171R-81</strain>
    </source>
</reference>
<organism evidence="3 4">
    <name type="scientific">Paenibacillus rhizovicinus</name>
    <dbReference type="NCBI Taxonomy" id="2704463"/>
    <lineage>
        <taxon>Bacteria</taxon>
        <taxon>Bacillati</taxon>
        <taxon>Bacillota</taxon>
        <taxon>Bacilli</taxon>
        <taxon>Bacillales</taxon>
        <taxon>Paenibacillaceae</taxon>
        <taxon>Paenibacillus</taxon>
    </lineage>
</organism>
<keyword evidence="1" id="KW-0812">Transmembrane</keyword>
<protein>
    <submittedName>
        <fullName evidence="3">Phosphatase PAP2 family protein</fullName>
    </submittedName>
</protein>
<sequence length="169" mass="18724">MRTPKLTLIMEGFTNAGAGISVTIIAACLLIILAVIGYRRELYVYAGVIGASSLLNLLLKSLFHRTRPDINRIIDAAGYSFPSGHSMAAFTMYALTVYFLWKHVRYGWLRIIVVSAGSFMIIMIGLSRIYLGVHYPSDVIGGYLISAAWLAASIGGYEHFLAERWKSKK</sequence>
<feature type="transmembrane region" description="Helical" evidence="1">
    <location>
        <begin position="42"/>
        <end position="63"/>
    </location>
</feature>
<dbReference type="SMART" id="SM00014">
    <property type="entry name" value="acidPPc"/>
    <property type="match status" value="1"/>
</dbReference>
<dbReference type="Proteomes" id="UP000479114">
    <property type="component" value="Chromosome"/>
</dbReference>
<feature type="transmembrane region" description="Helical" evidence="1">
    <location>
        <begin position="143"/>
        <end position="162"/>
    </location>
</feature>
<dbReference type="PANTHER" id="PTHR14969">
    <property type="entry name" value="SPHINGOSINE-1-PHOSPHATE PHOSPHOHYDROLASE"/>
    <property type="match status" value="1"/>
</dbReference>
<dbReference type="InterPro" id="IPR000326">
    <property type="entry name" value="PAP2/HPO"/>
</dbReference>
<accession>A0A6C0P5L1</accession>
<dbReference type="PROSITE" id="PS51257">
    <property type="entry name" value="PROKAR_LIPOPROTEIN"/>
    <property type="match status" value="1"/>
</dbReference>
<dbReference type="PANTHER" id="PTHR14969:SF13">
    <property type="entry name" value="AT30094P"/>
    <property type="match status" value="1"/>
</dbReference>
<feature type="domain" description="Phosphatidic acid phosphatase type 2/haloperoxidase" evidence="2">
    <location>
        <begin position="41"/>
        <end position="154"/>
    </location>
</feature>
<evidence type="ECO:0000313" key="3">
    <source>
        <dbReference type="EMBL" id="QHW33641.1"/>
    </source>
</evidence>
<feature type="transmembrane region" description="Helical" evidence="1">
    <location>
        <begin position="12"/>
        <end position="35"/>
    </location>
</feature>
<feature type="transmembrane region" description="Helical" evidence="1">
    <location>
        <begin position="108"/>
        <end position="131"/>
    </location>
</feature>
<dbReference type="EMBL" id="CP048286">
    <property type="protein sequence ID" value="QHW33641.1"/>
    <property type="molecule type" value="Genomic_DNA"/>
</dbReference>
<dbReference type="AlphaFoldDB" id="A0A6C0P5L1"/>
<proteinExistence type="predicted"/>
<dbReference type="InterPro" id="IPR036938">
    <property type="entry name" value="PAP2/HPO_sf"/>
</dbReference>